<organism evidence="2 3">
    <name type="scientific">Rosa chinensis</name>
    <name type="common">China rose</name>
    <dbReference type="NCBI Taxonomy" id="74649"/>
    <lineage>
        <taxon>Eukaryota</taxon>
        <taxon>Viridiplantae</taxon>
        <taxon>Streptophyta</taxon>
        <taxon>Embryophyta</taxon>
        <taxon>Tracheophyta</taxon>
        <taxon>Spermatophyta</taxon>
        <taxon>Magnoliopsida</taxon>
        <taxon>eudicotyledons</taxon>
        <taxon>Gunneridae</taxon>
        <taxon>Pentapetalae</taxon>
        <taxon>rosids</taxon>
        <taxon>fabids</taxon>
        <taxon>Rosales</taxon>
        <taxon>Rosaceae</taxon>
        <taxon>Rosoideae</taxon>
        <taxon>Rosoideae incertae sedis</taxon>
        <taxon>Rosa</taxon>
    </lineage>
</organism>
<dbReference type="Gramene" id="PRQ50500">
    <property type="protein sequence ID" value="PRQ50500"/>
    <property type="gene ID" value="RchiOBHm_Chr2g0133871"/>
</dbReference>
<evidence type="ECO:0000256" key="1">
    <source>
        <dbReference type="SAM" id="MobiDB-lite"/>
    </source>
</evidence>
<dbReference type="EMBL" id="PDCK01000040">
    <property type="protein sequence ID" value="PRQ50500.1"/>
    <property type="molecule type" value="Genomic_DNA"/>
</dbReference>
<feature type="compositionally biased region" description="Polar residues" evidence="1">
    <location>
        <begin position="1"/>
        <end position="12"/>
    </location>
</feature>
<name>A0A2P6RVN5_ROSCH</name>
<feature type="region of interest" description="Disordered" evidence="1">
    <location>
        <begin position="1"/>
        <end position="76"/>
    </location>
</feature>
<comment type="caution">
    <text evidence="2">The sequence shown here is derived from an EMBL/GenBank/DDBJ whole genome shotgun (WGS) entry which is preliminary data.</text>
</comment>
<reference evidence="2 3" key="1">
    <citation type="journal article" date="2018" name="Nat. Genet.">
        <title>The Rosa genome provides new insights in the design of modern roses.</title>
        <authorList>
            <person name="Bendahmane M."/>
        </authorList>
    </citation>
    <scope>NUCLEOTIDE SEQUENCE [LARGE SCALE GENOMIC DNA]</scope>
    <source>
        <strain evidence="3">cv. Old Blush</strain>
    </source>
</reference>
<proteinExistence type="predicted"/>
<dbReference type="Proteomes" id="UP000238479">
    <property type="component" value="Chromosome 2"/>
</dbReference>
<accession>A0A2P6RVN5</accession>
<evidence type="ECO:0000313" key="2">
    <source>
        <dbReference type="EMBL" id="PRQ50500.1"/>
    </source>
</evidence>
<gene>
    <name evidence="2" type="ORF">RchiOBHm_Chr2g0133871</name>
</gene>
<evidence type="ECO:0000313" key="3">
    <source>
        <dbReference type="Proteomes" id="UP000238479"/>
    </source>
</evidence>
<sequence>MNEASSSYQPITLRSGRILSEATGGRPRRRIRRPLVTESAPPRVLDQERVPLRHSQGEVNMGDAQNPPQGKTMREYTSPTIVDHPSCIVLPPCEHHFEIKPTTLSILPTFNGMALENPYDHIAEFEQIISFHTQEPCKKVVEQVAS</sequence>
<keyword evidence="3" id="KW-1185">Reference proteome</keyword>
<protein>
    <submittedName>
        <fullName evidence="2">Uncharacterized protein</fullName>
    </submittedName>
</protein>
<dbReference type="AlphaFoldDB" id="A0A2P6RVN5"/>